<keyword evidence="1" id="KW-0732">Signal</keyword>
<comment type="caution">
    <text evidence="3">The sequence shown here is derived from an EMBL/GenBank/DDBJ whole genome shotgun (WGS) entry which is preliminary data.</text>
</comment>
<feature type="chain" id="PRO_5046081950" evidence="1">
    <location>
        <begin position="23"/>
        <end position="187"/>
    </location>
</feature>
<accession>A0ABU9DGF4</accession>
<feature type="domain" description="DUF4367" evidence="2">
    <location>
        <begin position="89"/>
        <end position="186"/>
    </location>
</feature>
<dbReference type="Pfam" id="PF14285">
    <property type="entry name" value="DUF4367"/>
    <property type="match status" value="1"/>
</dbReference>
<dbReference type="EMBL" id="JBBPCC010000004">
    <property type="protein sequence ID" value="MEK8127886.1"/>
    <property type="molecule type" value="Genomic_DNA"/>
</dbReference>
<organism evidence="3 4">
    <name type="scientific">Paenibacillus filicis</name>
    <dbReference type="NCBI Taxonomy" id="669464"/>
    <lineage>
        <taxon>Bacteria</taxon>
        <taxon>Bacillati</taxon>
        <taxon>Bacillota</taxon>
        <taxon>Bacilli</taxon>
        <taxon>Bacillales</taxon>
        <taxon>Paenibacillaceae</taxon>
        <taxon>Paenibacillus</taxon>
    </lineage>
</organism>
<evidence type="ECO:0000313" key="4">
    <source>
        <dbReference type="Proteomes" id="UP001469365"/>
    </source>
</evidence>
<evidence type="ECO:0000313" key="3">
    <source>
        <dbReference type="EMBL" id="MEK8127886.1"/>
    </source>
</evidence>
<gene>
    <name evidence="3" type="ORF">WMW72_08245</name>
</gene>
<keyword evidence="4" id="KW-1185">Reference proteome</keyword>
<name>A0ABU9DGF4_9BACL</name>
<protein>
    <submittedName>
        <fullName evidence="3">DUF4367 domain-containing protein</fullName>
    </submittedName>
</protein>
<dbReference type="RefSeq" id="WP_341414951.1">
    <property type="nucleotide sequence ID" value="NZ_JBBPCC010000004.1"/>
</dbReference>
<dbReference type="InterPro" id="IPR025377">
    <property type="entry name" value="DUF4367"/>
</dbReference>
<evidence type="ECO:0000256" key="1">
    <source>
        <dbReference type="SAM" id="SignalP"/>
    </source>
</evidence>
<sequence>MRRIFCAVIVAVMASTSSLVHAEVSPNQTSNYHKLDSTTLGKVKQKSKFKLFVPKSIPTKWTVELKYPYPLDITKPIQKVRLHYFDDAENYMVGIEQHKAIGYKVKKEQIEFDVRNKKSTKKIVEEDFKFDTQGEIIKLNGIEARFTPWGDHTLGGILRWVQDGTYIEMESTQLPKKDMTKIAESLG</sequence>
<reference evidence="3 4" key="1">
    <citation type="submission" date="2024-04" db="EMBL/GenBank/DDBJ databases">
        <title>draft genome sequnece of Paenibacillus filicis.</title>
        <authorList>
            <person name="Kim D.-U."/>
        </authorList>
    </citation>
    <scope>NUCLEOTIDE SEQUENCE [LARGE SCALE GENOMIC DNA]</scope>
    <source>
        <strain evidence="3 4">KACC14197</strain>
    </source>
</reference>
<feature type="signal peptide" evidence="1">
    <location>
        <begin position="1"/>
        <end position="22"/>
    </location>
</feature>
<dbReference type="Proteomes" id="UP001469365">
    <property type="component" value="Unassembled WGS sequence"/>
</dbReference>
<evidence type="ECO:0000259" key="2">
    <source>
        <dbReference type="Pfam" id="PF14285"/>
    </source>
</evidence>
<proteinExistence type="predicted"/>